<dbReference type="EMBL" id="KF900490">
    <property type="protein sequence ID" value="AIE96847.1"/>
    <property type="molecule type" value="Genomic_DNA"/>
</dbReference>
<organism evidence="1">
    <name type="scientific">uncultured marine thaumarchaeote AD1000_88_A06</name>
    <dbReference type="NCBI Taxonomy" id="1455945"/>
    <lineage>
        <taxon>Archaea</taxon>
        <taxon>Nitrososphaerota</taxon>
        <taxon>environmental samples</taxon>
    </lineage>
</organism>
<dbReference type="AlphaFoldDB" id="A0A075G4W7"/>
<proteinExistence type="predicted"/>
<accession>A0A075G4W7</accession>
<reference evidence="1" key="1">
    <citation type="journal article" date="2014" name="Genome Biol. Evol.">
        <title>Pangenome evidence for extensive interdomain horizontal transfer affecting lineage core and shell genes in uncultured planktonic thaumarchaeota and euryarchaeota.</title>
        <authorList>
            <person name="Deschamps P."/>
            <person name="Zivanovic Y."/>
            <person name="Moreira D."/>
            <person name="Rodriguez-Valera F."/>
            <person name="Lopez-Garcia P."/>
        </authorList>
    </citation>
    <scope>NUCLEOTIDE SEQUENCE</scope>
</reference>
<sequence length="79" mass="9370">MEENVMASTALQFCGELKKDKLIFRVRIWIEAIGSTPERWLDDFPNGFTHHWDFDNLREAIKFQRNFSAKWGLPDPLED</sequence>
<protein>
    <submittedName>
        <fullName evidence="1">Uncharacterized protein</fullName>
    </submittedName>
</protein>
<evidence type="ECO:0000313" key="1">
    <source>
        <dbReference type="EMBL" id="AIE96847.1"/>
    </source>
</evidence>
<name>A0A075G4W7_9ARCH</name>